<dbReference type="Proteomes" id="UP001303889">
    <property type="component" value="Unassembled WGS sequence"/>
</dbReference>
<reference evidence="1" key="2">
    <citation type="submission" date="2023-05" db="EMBL/GenBank/DDBJ databases">
        <authorList>
            <consortium name="Lawrence Berkeley National Laboratory"/>
            <person name="Steindorff A."/>
            <person name="Hensen N."/>
            <person name="Bonometti L."/>
            <person name="Westerberg I."/>
            <person name="Brannstrom I.O."/>
            <person name="Guillou S."/>
            <person name="Cros-Aarteil S."/>
            <person name="Calhoun S."/>
            <person name="Haridas S."/>
            <person name="Kuo A."/>
            <person name="Mondo S."/>
            <person name="Pangilinan J."/>
            <person name="Riley R."/>
            <person name="Labutti K."/>
            <person name="Andreopoulos B."/>
            <person name="Lipzen A."/>
            <person name="Chen C."/>
            <person name="Yanf M."/>
            <person name="Daum C."/>
            <person name="Ng V."/>
            <person name="Clum A."/>
            <person name="Ohm R."/>
            <person name="Martin F."/>
            <person name="Silar P."/>
            <person name="Natvig D."/>
            <person name="Lalanne C."/>
            <person name="Gautier V."/>
            <person name="Ament-Velasquez S.L."/>
            <person name="Kruys A."/>
            <person name="Hutchinson M.I."/>
            <person name="Powell A.J."/>
            <person name="Barry K."/>
            <person name="Miller A.N."/>
            <person name="Grigoriev I.V."/>
            <person name="Debuchy R."/>
            <person name="Gladieux P."/>
            <person name="Thoren M.H."/>
            <person name="Johannesson H."/>
        </authorList>
    </citation>
    <scope>NUCLEOTIDE SEQUENCE</scope>
    <source>
        <strain evidence="1">CBS 103.79</strain>
    </source>
</reference>
<organism evidence="1 2">
    <name type="scientific">Staphylotrichum tortipilum</name>
    <dbReference type="NCBI Taxonomy" id="2831512"/>
    <lineage>
        <taxon>Eukaryota</taxon>
        <taxon>Fungi</taxon>
        <taxon>Dikarya</taxon>
        <taxon>Ascomycota</taxon>
        <taxon>Pezizomycotina</taxon>
        <taxon>Sordariomycetes</taxon>
        <taxon>Sordariomycetidae</taxon>
        <taxon>Sordariales</taxon>
        <taxon>Chaetomiaceae</taxon>
        <taxon>Staphylotrichum</taxon>
    </lineage>
</organism>
<comment type="caution">
    <text evidence="1">The sequence shown here is derived from an EMBL/GenBank/DDBJ whole genome shotgun (WGS) entry which is preliminary data.</text>
</comment>
<keyword evidence="2" id="KW-1185">Reference proteome</keyword>
<protein>
    <submittedName>
        <fullName evidence="1">Uncharacterized protein</fullName>
    </submittedName>
</protein>
<evidence type="ECO:0000313" key="1">
    <source>
        <dbReference type="EMBL" id="KAK3897853.1"/>
    </source>
</evidence>
<sequence length="280" mass="31358">MTEWRWHGGICRRDVPELCGQRQPPYDRSVPLYQARDDCIAEFARGEAAESQFVGVLGFLLSCKKSYHESLTTLYATNTLIIEYWPSTPAVLRLAATGTTIPPNEITYAHAPPHPRFSPRIISPGQHLTTSLCLRTTFSLWWYGEPQLGEDEDGETLAEYAAHLPRAFPRLRSLVWSVGENLSVPRVDPDSMRMTPGYVPTREKLESALLGPLMGMRREMAGLREMVVAVPVGIFFELAEEARKVERGSVGGEQEGERHLARVWYPFEGAGPDGEWEGGV</sequence>
<dbReference type="AlphaFoldDB" id="A0AAN6MD65"/>
<dbReference type="EMBL" id="MU856054">
    <property type="protein sequence ID" value="KAK3897853.1"/>
    <property type="molecule type" value="Genomic_DNA"/>
</dbReference>
<accession>A0AAN6MD65</accession>
<proteinExistence type="predicted"/>
<gene>
    <name evidence="1" type="ORF">C8A05DRAFT_38571</name>
</gene>
<reference evidence="1" key="1">
    <citation type="journal article" date="2023" name="Mol. Phylogenet. Evol.">
        <title>Genome-scale phylogeny and comparative genomics of the fungal order Sordariales.</title>
        <authorList>
            <person name="Hensen N."/>
            <person name="Bonometti L."/>
            <person name="Westerberg I."/>
            <person name="Brannstrom I.O."/>
            <person name="Guillou S."/>
            <person name="Cros-Aarteil S."/>
            <person name="Calhoun S."/>
            <person name="Haridas S."/>
            <person name="Kuo A."/>
            <person name="Mondo S."/>
            <person name="Pangilinan J."/>
            <person name="Riley R."/>
            <person name="LaButti K."/>
            <person name="Andreopoulos B."/>
            <person name="Lipzen A."/>
            <person name="Chen C."/>
            <person name="Yan M."/>
            <person name="Daum C."/>
            <person name="Ng V."/>
            <person name="Clum A."/>
            <person name="Steindorff A."/>
            <person name="Ohm R.A."/>
            <person name="Martin F."/>
            <person name="Silar P."/>
            <person name="Natvig D.O."/>
            <person name="Lalanne C."/>
            <person name="Gautier V."/>
            <person name="Ament-Velasquez S.L."/>
            <person name="Kruys A."/>
            <person name="Hutchinson M.I."/>
            <person name="Powell A.J."/>
            <person name="Barry K."/>
            <person name="Miller A.N."/>
            <person name="Grigoriev I.V."/>
            <person name="Debuchy R."/>
            <person name="Gladieux P."/>
            <person name="Hiltunen Thoren M."/>
            <person name="Johannesson H."/>
        </authorList>
    </citation>
    <scope>NUCLEOTIDE SEQUENCE</scope>
    <source>
        <strain evidence="1">CBS 103.79</strain>
    </source>
</reference>
<name>A0AAN6MD65_9PEZI</name>
<evidence type="ECO:0000313" key="2">
    <source>
        <dbReference type="Proteomes" id="UP001303889"/>
    </source>
</evidence>